<organism evidence="2 3">
    <name type="scientific">Halomonas koreensis</name>
    <dbReference type="NCBI Taxonomy" id="245385"/>
    <lineage>
        <taxon>Bacteria</taxon>
        <taxon>Pseudomonadati</taxon>
        <taxon>Pseudomonadota</taxon>
        <taxon>Gammaproteobacteria</taxon>
        <taxon>Oceanospirillales</taxon>
        <taxon>Halomonadaceae</taxon>
        <taxon>Halomonas</taxon>
    </lineage>
</organism>
<dbReference type="EMBL" id="JARWAK010000003">
    <property type="protein sequence ID" value="MDR5866131.1"/>
    <property type="molecule type" value="Genomic_DNA"/>
</dbReference>
<dbReference type="InterPro" id="IPR032710">
    <property type="entry name" value="NTF2-like_dom_sf"/>
</dbReference>
<evidence type="ECO:0000313" key="3">
    <source>
        <dbReference type="Proteomes" id="UP001264519"/>
    </source>
</evidence>
<sequence>MDSFQEIKSLELELVDPEIRKNVTRLQELLSDDFLEFGSSGMVIRKRDILDCADTPSATTYQLSDFEFKTLGNEHILVTYRSVTSDREIANRSSIWVKQDGRWQMLHHQSTVVPSAI</sequence>
<comment type="caution">
    <text evidence="2">The sequence shown here is derived from an EMBL/GenBank/DDBJ whole genome shotgun (WGS) entry which is preliminary data.</text>
</comment>
<evidence type="ECO:0000313" key="2">
    <source>
        <dbReference type="EMBL" id="MDR5866131.1"/>
    </source>
</evidence>
<name>A0ABU1G072_9GAMM</name>
<dbReference type="Pfam" id="PF14534">
    <property type="entry name" value="DUF4440"/>
    <property type="match status" value="1"/>
</dbReference>
<dbReference type="InterPro" id="IPR027843">
    <property type="entry name" value="DUF4440"/>
</dbReference>
<dbReference type="SUPFAM" id="SSF54427">
    <property type="entry name" value="NTF2-like"/>
    <property type="match status" value="1"/>
</dbReference>
<gene>
    <name evidence="2" type="ORF">QC818_04935</name>
</gene>
<reference evidence="2 3" key="1">
    <citation type="submission" date="2023-04" db="EMBL/GenBank/DDBJ databases">
        <title>A long-awaited taxogenomic arrangement of the family Halomonadaceae.</title>
        <authorList>
            <person name="De La Haba R."/>
            <person name="Chuvochina M."/>
            <person name="Wittouck S."/>
            <person name="Arahal D.R."/>
            <person name="Sanchez-Porro C."/>
            <person name="Hugenholtz P."/>
            <person name="Ventosa A."/>
        </authorList>
    </citation>
    <scope>NUCLEOTIDE SEQUENCE [LARGE SCALE GENOMIC DNA]</scope>
    <source>
        <strain evidence="2 3">DSM 23530</strain>
    </source>
</reference>
<proteinExistence type="predicted"/>
<accession>A0ABU1G072</accession>
<feature type="domain" description="DUF4440" evidence="1">
    <location>
        <begin position="7"/>
        <end position="105"/>
    </location>
</feature>
<dbReference type="Proteomes" id="UP001264519">
    <property type="component" value="Unassembled WGS sequence"/>
</dbReference>
<keyword evidence="3" id="KW-1185">Reference proteome</keyword>
<dbReference type="Gene3D" id="3.10.450.50">
    <property type="match status" value="1"/>
</dbReference>
<dbReference type="RefSeq" id="WP_309651736.1">
    <property type="nucleotide sequence ID" value="NZ_JARWAK010000003.1"/>
</dbReference>
<protein>
    <submittedName>
        <fullName evidence="2">DUF4440 domain-containing protein</fullName>
    </submittedName>
</protein>
<evidence type="ECO:0000259" key="1">
    <source>
        <dbReference type="Pfam" id="PF14534"/>
    </source>
</evidence>